<gene>
    <name evidence="2" type="ORF">CFIO01_07108</name>
</gene>
<keyword evidence="3" id="KW-1185">Reference proteome</keyword>
<dbReference type="AlphaFoldDB" id="A0A010R4Q2"/>
<dbReference type="KEGG" id="cfj:CFIO01_07108"/>
<comment type="caution">
    <text evidence="2">The sequence shown here is derived from an EMBL/GenBank/DDBJ whole genome shotgun (WGS) entry which is preliminary data.</text>
</comment>
<protein>
    <submittedName>
        <fullName evidence="2">Uncharacterized protein</fullName>
    </submittedName>
</protein>
<evidence type="ECO:0000313" key="2">
    <source>
        <dbReference type="EMBL" id="EXF83700.1"/>
    </source>
</evidence>
<dbReference type="EMBL" id="JARH01000223">
    <property type="protein sequence ID" value="EXF83700.1"/>
    <property type="molecule type" value="Genomic_DNA"/>
</dbReference>
<dbReference type="HOGENOM" id="CLU_2305855_0_0_1"/>
<proteinExistence type="predicted"/>
<evidence type="ECO:0000256" key="1">
    <source>
        <dbReference type="SAM" id="MobiDB-lite"/>
    </source>
</evidence>
<feature type="region of interest" description="Disordered" evidence="1">
    <location>
        <begin position="78"/>
        <end position="100"/>
    </location>
</feature>
<dbReference type="Proteomes" id="UP000020467">
    <property type="component" value="Unassembled WGS sequence"/>
</dbReference>
<feature type="region of interest" description="Disordered" evidence="1">
    <location>
        <begin position="30"/>
        <end position="49"/>
    </location>
</feature>
<organism evidence="2 3">
    <name type="scientific">Colletotrichum fioriniae PJ7</name>
    <dbReference type="NCBI Taxonomy" id="1445577"/>
    <lineage>
        <taxon>Eukaryota</taxon>
        <taxon>Fungi</taxon>
        <taxon>Dikarya</taxon>
        <taxon>Ascomycota</taxon>
        <taxon>Pezizomycotina</taxon>
        <taxon>Sordariomycetes</taxon>
        <taxon>Hypocreomycetidae</taxon>
        <taxon>Glomerellales</taxon>
        <taxon>Glomerellaceae</taxon>
        <taxon>Colletotrichum</taxon>
        <taxon>Colletotrichum acutatum species complex</taxon>
    </lineage>
</organism>
<sequence length="100" mass="10637">MANPSLTPSPTSSNFFNADIADAGHLKKIQTQRNGKENGTTRVKNTPTQTLTSQALTPICHWLSGTLALWHSGALHVPARARPPSMPPAPAAGRTRDDGQ</sequence>
<accession>A0A010R4Q2</accession>
<evidence type="ECO:0000313" key="3">
    <source>
        <dbReference type="Proteomes" id="UP000020467"/>
    </source>
</evidence>
<name>A0A010R4Q2_9PEZI</name>
<reference evidence="2 3" key="1">
    <citation type="submission" date="2014-02" db="EMBL/GenBank/DDBJ databases">
        <title>The genome sequence of Colletotrichum fioriniae PJ7.</title>
        <authorList>
            <person name="Baroncelli R."/>
            <person name="Thon M.R."/>
        </authorList>
    </citation>
    <scope>NUCLEOTIDE SEQUENCE [LARGE SCALE GENOMIC DNA]</scope>
    <source>
        <strain evidence="2 3">PJ7</strain>
    </source>
</reference>